<dbReference type="Proteomes" id="UP000242502">
    <property type="component" value="Unassembled WGS sequence"/>
</dbReference>
<evidence type="ECO:0000256" key="1">
    <source>
        <dbReference type="SAM" id="MobiDB-lite"/>
    </source>
</evidence>
<proteinExistence type="predicted"/>
<dbReference type="EMBL" id="MDLC01000010">
    <property type="protein sequence ID" value="ODS24341.1"/>
    <property type="molecule type" value="Genomic_DNA"/>
</dbReference>
<protein>
    <submittedName>
        <fullName evidence="2">Uncharacterized protein</fullName>
    </submittedName>
</protein>
<feature type="region of interest" description="Disordered" evidence="1">
    <location>
        <begin position="50"/>
        <end position="76"/>
    </location>
</feature>
<accession>A0A1D2QRX6</accession>
<name>A0A1D2QRX6_9GAMM</name>
<evidence type="ECO:0000313" key="2">
    <source>
        <dbReference type="EMBL" id="ODS24341.1"/>
    </source>
</evidence>
<gene>
    <name evidence="2" type="ORF">AB835_04030</name>
</gene>
<organism evidence="2 3">
    <name type="scientific">Candidatus Endobugula sertula</name>
    <name type="common">Bugula neritina bacterial symbiont</name>
    <dbReference type="NCBI Taxonomy" id="62101"/>
    <lineage>
        <taxon>Bacteria</taxon>
        <taxon>Pseudomonadati</taxon>
        <taxon>Pseudomonadota</taxon>
        <taxon>Gammaproteobacteria</taxon>
        <taxon>Cellvibrionales</taxon>
        <taxon>Cellvibrionaceae</taxon>
        <taxon>Candidatus Endobugula</taxon>
    </lineage>
</organism>
<dbReference type="STRING" id="62101.AB835_04030"/>
<evidence type="ECO:0000313" key="3">
    <source>
        <dbReference type="Proteomes" id="UP000242502"/>
    </source>
</evidence>
<reference evidence="2 3" key="1">
    <citation type="journal article" date="2016" name="Appl. Environ. Microbiol.">
        <title>Lack of Overt Genome Reduction in the Bryostatin-Producing Bryozoan Symbiont "Candidatus Endobugula sertula".</title>
        <authorList>
            <person name="Miller I.J."/>
            <person name="Vanee N."/>
            <person name="Fong S.S."/>
            <person name="Lim-Fong G.E."/>
            <person name="Kwan J.C."/>
        </authorList>
    </citation>
    <scope>NUCLEOTIDE SEQUENCE [LARGE SCALE GENOMIC DNA]</scope>
    <source>
        <strain evidence="2">AB1-4</strain>
    </source>
</reference>
<feature type="compositionally biased region" description="Low complexity" evidence="1">
    <location>
        <begin position="54"/>
        <end position="66"/>
    </location>
</feature>
<dbReference type="AlphaFoldDB" id="A0A1D2QRX6"/>
<comment type="caution">
    <text evidence="2">The sequence shown here is derived from an EMBL/GenBank/DDBJ whole genome shotgun (WGS) entry which is preliminary data.</text>
</comment>
<sequence length="126" mass="13800">MNRHTIASTSLHTHHVSQLLNPLLVVLLAFLCLTAIAPVQAFHFPWDQGHDTTNPNDPNDPGPCEGPECENDPCNGSSTGSPVYLATGQLIWSETDIVLKGRPAFRSIVPLIRMTLVWAYWVTVGV</sequence>